<feature type="compositionally biased region" description="Polar residues" evidence="2">
    <location>
        <begin position="178"/>
        <end position="194"/>
    </location>
</feature>
<dbReference type="GO" id="GO:0035091">
    <property type="term" value="F:phosphatidylinositol binding"/>
    <property type="evidence" value="ECO:0007669"/>
    <property type="project" value="InterPro"/>
</dbReference>
<feature type="compositionally biased region" description="Basic residues" evidence="2">
    <location>
        <begin position="220"/>
        <end position="233"/>
    </location>
</feature>
<protein>
    <submittedName>
        <fullName evidence="4">Vhs domain-containing protein</fullName>
    </submittedName>
</protein>
<evidence type="ECO:0000313" key="4">
    <source>
        <dbReference type="EMBL" id="KAG9232319.1"/>
    </source>
</evidence>
<dbReference type="CDD" id="cd16980">
    <property type="entry name" value="VHS_Lsb5"/>
    <property type="match status" value="1"/>
</dbReference>
<dbReference type="AlphaFoldDB" id="A0A9P8C3B4"/>
<dbReference type="SMART" id="SM00288">
    <property type="entry name" value="VHS"/>
    <property type="match status" value="1"/>
</dbReference>
<feature type="compositionally biased region" description="Low complexity" evidence="2">
    <location>
        <begin position="195"/>
        <end position="209"/>
    </location>
</feature>
<evidence type="ECO:0000259" key="3">
    <source>
        <dbReference type="PROSITE" id="PS50179"/>
    </source>
</evidence>
<comment type="subunit">
    <text evidence="1">Component of the ESCRT-0 complex composed of HSE1 and VPS27.</text>
</comment>
<dbReference type="InterPro" id="IPR008942">
    <property type="entry name" value="ENTH_VHS"/>
</dbReference>
<dbReference type="Gene3D" id="1.25.40.90">
    <property type="match status" value="1"/>
</dbReference>
<dbReference type="GO" id="GO:0006897">
    <property type="term" value="P:endocytosis"/>
    <property type="evidence" value="ECO:0007669"/>
    <property type="project" value="InterPro"/>
</dbReference>
<feature type="compositionally biased region" description="Basic and acidic residues" evidence="2">
    <location>
        <begin position="419"/>
        <end position="431"/>
    </location>
</feature>
<dbReference type="GO" id="GO:0043130">
    <property type="term" value="F:ubiquitin binding"/>
    <property type="evidence" value="ECO:0007669"/>
    <property type="project" value="InterPro"/>
</dbReference>
<dbReference type="PROSITE" id="PS50179">
    <property type="entry name" value="VHS"/>
    <property type="match status" value="1"/>
</dbReference>
<dbReference type="PANTHER" id="PTHR47789">
    <property type="entry name" value="LAS SEVENTEEN-BINDING PROTEIN 5"/>
    <property type="match status" value="1"/>
</dbReference>
<dbReference type="OrthoDB" id="10068368at2759"/>
<accession>A0A9P8C3B4</accession>
<feature type="compositionally biased region" description="Basic and acidic residues" evidence="2">
    <location>
        <begin position="153"/>
        <end position="165"/>
    </location>
</feature>
<feature type="compositionally biased region" description="Pro residues" evidence="2">
    <location>
        <begin position="374"/>
        <end position="395"/>
    </location>
</feature>
<dbReference type="SUPFAM" id="SSF48464">
    <property type="entry name" value="ENTH/VHS domain"/>
    <property type="match status" value="1"/>
</dbReference>
<sequence>MSAFRSKKDYTAVTVAVESCTSDRYEEDDFSGIPELVEAIRLRDKTDIQRVFGTREAARALRKQLKYGNVHRQLRALNILDSLIQNAGPEFQGAIVDSMLLDRLKFCGTADLSDPLVRAKCEKLFRSWAKYKSVRGLEQISVLYKITNQRNVMDRDKSRAVRETENPFEADEEEGKSLPQQSHSRNTSLSHGQASGSSTPPRTSFFSPTHTVNSTVAASKAKKDKKSKKKRKLFNLEAEKETMKSCIADSSMASTNLMNTLKSINRECERISDNVGAVQSFENCKLLRRKLLRYIHHVEAEQWLGALLHANDEIVVALMTFEQLDGSLDADSDSDDEMAQQAHAYRMLTSNKDTSNDYSFSSNEMAGLYISPTAPIPKQHPPPPPRPSQRPPPPPPEEEKVEEEDENNPFADRNALDTPRIEKEEPRWRVV</sequence>
<feature type="region of interest" description="Disordered" evidence="2">
    <location>
        <begin position="371"/>
        <end position="431"/>
    </location>
</feature>
<dbReference type="SUPFAM" id="SSF89009">
    <property type="entry name" value="GAT-like domain"/>
    <property type="match status" value="1"/>
</dbReference>
<evidence type="ECO:0000256" key="1">
    <source>
        <dbReference type="ARBA" id="ARBA00011446"/>
    </source>
</evidence>
<dbReference type="InterPro" id="IPR044103">
    <property type="entry name" value="GAT_LSB5"/>
</dbReference>
<proteinExistence type="predicted"/>
<dbReference type="InterPro" id="IPR002014">
    <property type="entry name" value="VHS_dom"/>
</dbReference>
<organism evidence="4 5">
    <name type="scientific">Amylocarpus encephaloides</name>
    <dbReference type="NCBI Taxonomy" id="45428"/>
    <lineage>
        <taxon>Eukaryota</taxon>
        <taxon>Fungi</taxon>
        <taxon>Dikarya</taxon>
        <taxon>Ascomycota</taxon>
        <taxon>Pezizomycotina</taxon>
        <taxon>Leotiomycetes</taxon>
        <taxon>Helotiales</taxon>
        <taxon>Helotiales incertae sedis</taxon>
        <taxon>Amylocarpus</taxon>
    </lineage>
</organism>
<dbReference type="Proteomes" id="UP000824998">
    <property type="component" value="Unassembled WGS sequence"/>
</dbReference>
<dbReference type="GO" id="GO:0030479">
    <property type="term" value="C:actin cortical patch"/>
    <property type="evidence" value="ECO:0007669"/>
    <property type="project" value="TreeGrafter"/>
</dbReference>
<feature type="domain" description="VHS" evidence="3">
    <location>
        <begin position="20"/>
        <end position="129"/>
    </location>
</feature>
<keyword evidence="5" id="KW-1185">Reference proteome</keyword>
<dbReference type="Gene3D" id="1.20.58.160">
    <property type="match status" value="1"/>
</dbReference>
<dbReference type="PANTHER" id="PTHR47789:SF1">
    <property type="entry name" value="LAS SEVENTEEN-BINDING PROTEIN 5"/>
    <property type="match status" value="1"/>
</dbReference>
<dbReference type="GO" id="GO:0007034">
    <property type="term" value="P:vacuolar transport"/>
    <property type="evidence" value="ECO:0007669"/>
    <property type="project" value="UniProtKB-ARBA"/>
</dbReference>
<dbReference type="GO" id="GO:0007015">
    <property type="term" value="P:actin filament organization"/>
    <property type="evidence" value="ECO:0007669"/>
    <property type="project" value="InterPro"/>
</dbReference>
<feature type="region of interest" description="Disordered" evidence="2">
    <location>
        <begin position="153"/>
        <end position="233"/>
    </location>
</feature>
<comment type="caution">
    <text evidence="4">The sequence shown here is derived from an EMBL/GenBank/DDBJ whole genome shotgun (WGS) entry which is preliminary data.</text>
</comment>
<evidence type="ECO:0000313" key="5">
    <source>
        <dbReference type="Proteomes" id="UP000824998"/>
    </source>
</evidence>
<dbReference type="InterPro" id="IPR045007">
    <property type="entry name" value="LSB5"/>
</dbReference>
<dbReference type="EMBL" id="MU251554">
    <property type="protein sequence ID" value="KAG9232319.1"/>
    <property type="molecule type" value="Genomic_DNA"/>
</dbReference>
<dbReference type="Pfam" id="PF00790">
    <property type="entry name" value="VHS"/>
    <property type="match status" value="1"/>
</dbReference>
<evidence type="ECO:0000256" key="2">
    <source>
        <dbReference type="SAM" id="MobiDB-lite"/>
    </source>
</evidence>
<reference evidence="4" key="1">
    <citation type="journal article" date="2021" name="IMA Fungus">
        <title>Genomic characterization of three marine fungi, including Emericellopsis atlantica sp. nov. with signatures of a generalist lifestyle and marine biomass degradation.</title>
        <authorList>
            <person name="Hagestad O.C."/>
            <person name="Hou L."/>
            <person name="Andersen J.H."/>
            <person name="Hansen E.H."/>
            <person name="Altermark B."/>
            <person name="Li C."/>
            <person name="Kuhnert E."/>
            <person name="Cox R.J."/>
            <person name="Crous P.W."/>
            <person name="Spatafora J.W."/>
            <person name="Lail K."/>
            <person name="Amirebrahimi M."/>
            <person name="Lipzen A."/>
            <person name="Pangilinan J."/>
            <person name="Andreopoulos W."/>
            <person name="Hayes R.D."/>
            <person name="Ng V."/>
            <person name="Grigoriev I.V."/>
            <person name="Jackson S.A."/>
            <person name="Sutton T.D.S."/>
            <person name="Dobson A.D.W."/>
            <person name="Rama T."/>
        </authorList>
    </citation>
    <scope>NUCLEOTIDE SEQUENCE</scope>
    <source>
        <strain evidence="4">TRa018bII</strain>
    </source>
</reference>
<dbReference type="InterPro" id="IPR038425">
    <property type="entry name" value="GAT_sf"/>
</dbReference>
<name>A0A9P8C3B4_9HELO</name>
<dbReference type="CDD" id="cd14232">
    <property type="entry name" value="GAT_LSB5"/>
    <property type="match status" value="1"/>
</dbReference>
<dbReference type="GO" id="GO:0051666">
    <property type="term" value="P:actin cortical patch localization"/>
    <property type="evidence" value="ECO:0007669"/>
    <property type="project" value="TreeGrafter"/>
</dbReference>
<gene>
    <name evidence="4" type="ORF">BJ875DRAFT_467111</name>
</gene>